<gene>
    <name evidence="2" type="ORF">VN97_g9204</name>
</gene>
<dbReference type="Proteomes" id="UP001227192">
    <property type="component" value="Unassembled WGS sequence"/>
</dbReference>
<reference evidence="2" key="1">
    <citation type="submission" date="2015-06" db="EMBL/GenBank/DDBJ databases">
        <authorList>
            <person name="Nguyen H."/>
        </authorList>
    </citation>
    <scope>NUCLEOTIDE SEQUENCE</scope>
    <source>
        <strain evidence="2">DAOM 180753</strain>
    </source>
</reference>
<protein>
    <submittedName>
        <fullName evidence="2">Uncharacterized protein</fullName>
    </submittedName>
</protein>
<keyword evidence="3" id="KW-1185">Reference proteome</keyword>
<organism evidence="2 3">
    <name type="scientific">Penicillium thymicola</name>
    <dbReference type="NCBI Taxonomy" id="293382"/>
    <lineage>
        <taxon>Eukaryota</taxon>
        <taxon>Fungi</taxon>
        <taxon>Dikarya</taxon>
        <taxon>Ascomycota</taxon>
        <taxon>Pezizomycotina</taxon>
        <taxon>Eurotiomycetes</taxon>
        <taxon>Eurotiomycetidae</taxon>
        <taxon>Eurotiales</taxon>
        <taxon>Aspergillaceae</taxon>
        <taxon>Penicillium</taxon>
    </lineage>
</organism>
<comment type="caution">
    <text evidence="2">The sequence shown here is derived from an EMBL/GenBank/DDBJ whole genome shotgun (WGS) entry which is preliminary data.</text>
</comment>
<reference evidence="2" key="2">
    <citation type="journal article" date="2016" name="Fungal Biol.">
        <title>Ochratoxin A production by Penicillium thymicola.</title>
        <authorList>
            <person name="Nguyen H.D.T."/>
            <person name="McMullin D.R."/>
            <person name="Ponomareva E."/>
            <person name="Riley R."/>
            <person name="Pomraning K.R."/>
            <person name="Baker S.E."/>
            <person name="Seifert K.A."/>
        </authorList>
    </citation>
    <scope>NUCLEOTIDE SEQUENCE</scope>
    <source>
        <strain evidence="2">DAOM 180753</strain>
    </source>
</reference>
<dbReference type="EMBL" id="LACB01000362">
    <property type="protein sequence ID" value="KAJ9484179.1"/>
    <property type="molecule type" value="Genomic_DNA"/>
</dbReference>
<proteinExistence type="predicted"/>
<accession>A0AAI9TC12</accession>
<evidence type="ECO:0000313" key="3">
    <source>
        <dbReference type="Proteomes" id="UP001227192"/>
    </source>
</evidence>
<dbReference type="AlphaFoldDB" id="A0AAI9TC12"/>
<sequence>MACCDCTHTLSSSEKGDELSDPKMLSLPGGETPEEARLEREGCVRNLQVFRYNLYQKESKVYDYDAFADLLYYEEKLRRNCQSEIILRHDIKKDPSFWDTRVPSFEDEMSTLYQENWMLTRGWWYTRGWIIGISGPLQRMDTMDDQVDPYQRRICLVSIWGLSVDEEATGCQREREERLIPTDL</sequence>
<evidence type="ECO:0000256" key="1">
    <source>
        <dbReference type="SAM" id="MobiDB-lite"/>
    </source>
</evidence>
<name>A0AAI9TC12_PENTH</name>
<feature type="region of interest" description="Disordered" evidence="1">
    <location>
        <begin position="11"/>
        <end position="34"/>
    </location>
</feature>
<evidence type="ECO:0000313" key="2">
    <source>
        <dbReference type="EMBL" id="KAJ9484179.1"/>
    </source>
</evidence>